<evidence type="ECO:0000256" key="1">
    <source>
        <dbReference type="ARBA" id="ARBA00022737"/>
    </source>
</evidence>
<dbReference type="CDD" id="cd20100">
    <property type="entry name" value="MBT_dSfmbt-like_rpt4"/>
    <property type="match status" value="1"/>
</dbReference>
<dbReference type="GO" id="GO:0003682">
    <property type="term" value="F:chromatin binding"/>
    <property type="evidence" value="ECO:0007669"/>
    <property type="project" value="TreeGrafter"/>
</dbReference>
<dbReference type="InterPro" id="IPR050548">
    <property type="entry name" value="PcG_chromatin_remod_factors"/>
</dbReference>
<comment type="caution">
    <text evidence="4">The sequence shown here is derived from an EMBL/GenBank/DDBJ whole genome shotgun (WGS) entry which is preliminary data.</text>
</comment>
<feature type="repeat" description="MBT" evidence="2">
    <location>
        <begin position="202"/>
        <end position="306"/>
    </location>
</feature>
<feature type="region of interest" description="Disordered" evidence="3">
    <location>
        <begin position="642"/>
        <end position="805"/>
    </location>
</feature>
<keyword evidence="5" id="KW-1185">Reference proteome</keyword>
<dbReference type="PROSITE" id="PS51079">
    <property type="entry name" value="MBT"/>
    <property type="match status" value="4"/>
</dbReference>
<dbReference type="AlphaFoldDB" id="A0AAV2SC18"/>
<keyword evidence="1" id="KW-0677">Repeat</keyword>
<evidence type="ECO:0000313" key="5">
    <source>
        <dbReference type="Proteomes" id="UP001497623"/>
    </source>
</evidence>
<dbReference type="InterPro" id="IPR004092">
    <property type="entry name" value="Mbt"/>
</dbReference>
<name>A0AAV2SC18_MEGNR</name>
<accession>A0AAV2SC18</accession>
<dbReference type="GO" id="GO:0045892">
    <property type="term" value="P:negative regulation of DNA-templated transcription"/>
    <property type="evidence" value="ECO:0007669"/>
    <property type="project" value="TreeGrafter"/>
</dbReference>
<feature type="compositionally biased region" description="Polar residues" evidence="3">
    <location>
        <begin position="696"/>
        <end position="707"/>
    </location>
</feature>
<dbReference type="Gene3D" id="1.10.150.50">
    <property type="entry name" value="Transcription Factor, Ets-1"/>
    <property type="match status" value="1"/>
</dbReference>
<sequence length="1092" mass="121676">MTNKYEESENLLSVSNLLTNQLGTSVKIHITQNQLVQGVPEKQRPLNTKFGRTQINLYVDVVLKKEIGVLNDIEIVVEDLMDVIDKLGENLDGQHGFVPGYSKDTKFTGGLCLMPPYQTLKYDRVKKNQRFSHFLLLIKKIMNRLKKMPYPLQMPPQLSPQVPQPALHNTMNNPTNFPPAQPSSASYFTSDELTTVDLDGTFYWDTYLYDENFTAVPVSSFKHAPMSECWEQMSPGMKVEVACGDEGISKDAYWVATVISVAGYKAKLRFEGFVDDDSKDFWVSLCGEGVHPVGWCATQGRPLIPPKSIQHKYKDWKEFLMRRLTGARTLPTNFMSRVAESHKSRFRPGLDVEVVDKNRIAQMRVATVTEVVGKRLHLRYHGAPQDDNGFWCHEDAPIIHPVGWSREVGHEIVASQSYHEKCITGTYDANDAVPSLFLTPPVPAYARNSKMGFTDGMKLEAIDPLNLSSICVATVMKALHNNYLMIRIDSYESDNTCSDWFCYHSTSPCIFPAGFCEMNGINLTPPRGYDGTFSWYAYLNKTKATAAPPALFNREVPQHGYAEGMALESADLMDPRLVCVANIKQVNGRLLKVHFDGWETDFDQWIDCYSSDIYPVGWCEMVGYRLEGPKVDVPTTLLSKKKFKGTKGKRGRPVGTKKIGNSRIATSQNTMLSGASTGMPGRRGRPPKYRTDSRQQDNVTQDANITQDIPPPLYTSVGSRRGRGGGGRGRDDNRRSPRSGSSISISKQESSRATNRVTNTPQSYSQSDEEEDDPMNDMDHNMSGDETSSGVASLAGSESSREPWDMMDESSQNMIKYITLLFTPEASADPTEHTLISLNLPRIQNLESRGHLVSFSLSIQNQPTPIPVLPDREEYIETSHETFNTTSCSKLSESNIRYENSPMSTTMQLAASQSSGSINEWQQQQQYNIGVSTAQELSVNGVKADALVTAASQSSAISSTLLQQEEVKQENSTKATMENTIADEPVIPRLLDGPVRGTAAGKVQPKLWTPDDVATFLTKNDCGQYCHNFVEQKISELRSVELIKSDVRTSLRLAAVGSPPRLPPLLRHDVSITSRLKAIYHVGVCKKGVTYT</sequence>
<feature type="non-terminal residue" evidence="4">
    <location>
        <position position="1092"/>
    </location>
</feature>
<dbReference type="GO" id="GO:0005634">
    <property type="term" value="C:nucleus"/>
    <property type="evidence" value="ECO:0007669"/>
    <property type="project" value="InterPro"/>
</dbReference>
<dbReference type="SUPFAM" id="SSF47769">
    <property type="entry name" value="SAM/Pointed domain"/>
    <property type="match status" value="1"/>
</dbReference>
<feature type="compositionally biased region" description="Low complexity" evidence="3">
    <location>
        <begin position="738"/>
        <end position="752"/>
    </location>
</feature>
<dbReference type="GO" id="GO:0042393">
    <property type="term" value="F:histone binding"/>
    <property type="evidence" value="ECO:0007669"/>
    <property type="project" value="TreeGrafter"/>
</dbReference>
<feature type="compositionally biased region" description="Acidic residues" evidence="3">
    <location>
        <begin position="767"/>
        <end position="776"/>
    </location>
</feature>
<organism evidence="4 5">
    <name type="scientific">Meganyctiphanes norvegica</name>
    <name type="common">Northern krill</name>
    <name type="synonym">Thysanopoda norvegica</name>
    <dbReference type="NCBI Taxonomy" id="48144"/>
    <lineage>
        <taxon>Eukaryota</taxon>
        <taxon>Metazoa</taxon>
        <taxon>Ecdysozoa</taxon>
        <taxon>Arthropoda</taxon>
        <taxon>Crustacea</taxon>
        <taxon>Multicrustacea</taxon>
        <taxon>Malacostraca</taxon>
        <taxon>Eumalacostraca</taxon>
        <taxon>Eucarida</taxon>
        <taxon>Euphausiacea</taxon>
        <taxon>Euphausiidae</taxon>
        <taxon>Meganyctiphanes</taxon>
    </lineage>
</organism>
<dbReference type="SUPFAM" id="SSF63748">
    <property type="entry name" value="Tudor/PWWP/MBT"/>
    <property type="match status" value="4"/>
</dbReference>
<feature type="repeat" description="MBT" evidence="2">
    <location>
        <begin position="417"/>
        <end position="526"/>
    </location>
</feature>
<feature type="compositionally biased region" description="Basic residues" evidence="3">
    <location>
        <begin position="642"/>
        <end position="652"/>
    </location>
</feature>
<dbReference type="Proteomes" id="UP001497623">
    <property type="component" value="Unassembled WGS sequence"/>
</dbReference>
<proteinExistence type="predicted"/>
<protein>
    <submittedName>
        <fullName evidence="4">Uncharacterized protein</fullName>
    </submittedName>
</protein>
<dbReference type="InterPro" id="IPR047359">
    <property type="entry name" value="MBT_dSfmbt_rpt2"/>
</dbReference>
<evidence type="ECO:0000313" key="4">
    <source>
        <dbReference type="EMBL" id="CAL4183649.1"/>
    </source>
</evidence>
<feature type="repeat" description="MBT" evidence="2">
    <location>
        <begin position="314"/>
        <end position="415"/>
    </location>
</feature>
<dbReference type="PANTHER" id="PTHR12247">
    <property type="entry name" value="POLYCOMB GROUP PROTEIN"/>
    <property type="match status" value="1"/>
</dbReference>
<gene>
    <name evidence="4" type="ORF">MNOR_LOCUS35720</name>
</gene>
<dbReference type="Gene3D" id="2.30.30.140">
    <property type="match status" value="4"/>
</dbReference>
<dbReference type="SMART" id="SM00561">
    <property type="entry name" value="MBT"/>
    <property type="match status" value="4"/>
</dbReference>
<dbReference type="Pfam" id="PF02820">
    <property type="entry name" value="MBT"/>
    <property type="match status" value="4"/>
</dbReference>
<feature type="compositionally biased region" description="Polar residues" evidence="3">
    <location>
        <begin position="753"/>
        <end position="766"/>
    </location>
</feature>
<dbReference type="CDD" id="cd20125">
    <property type="entry name" value="MBT_dSfmbt_rpt3"/>
    <property type="match status" value="1"/>
</dbReference>
<evidence type="ECO:0000256" key="2">
    <source>
        <dbReference type="PROSITE-ProRule" id="PRU00459"/>
    </source>
</evidence>
<dbReference type="InterPro" id="IPR047360">
    <property type="entry name" value="MBT_dSfmbt_rpt3"/>
</dbReference>
<dbReference type="PANTHER" id="PTHR12247:SF104">
    <property type="entry name" value="POLYCOMB PROTEIN SFMBT"/>
    <property type="match status" value="1"/>
</dbReference>
<dbReference type="EMBL" id="CAXKWB010060914">
    <property type="protein sequence ID" value="CAL4183649.1"/>
    <property type="molecule type" value="Genomic_DNA"/>
</dbReference>
<feature type="repeat" description="MBT" evidence="2">
    <location>
        <begin position="533"/>
        <end position="629"/>
    </location>
</feature>
<feature type="compositionally biased region" description="Polar residues" evidence="3">
    <location>
        <begin position="663"/>
        <end position="676"/>
    </location>
</feature>
<dbReference type="CDD" id="cd20122">
    <property type="entry name" value="MBT_dSfmbt_rpt2"/>
    <property type="match status" value="1"/>
</dbReference>
<evidence type="ECO:0000256" key="3">
    <source>
        <dbReference type="SAM" id="MobiDB-lite"/>
    </source>
</evidence>
<reference evidence="4 5" key="1">
    <citation type="submission" date="2024-05" db="EMBL/GenBank/DDBJ databases">
        <authorList>
            <person name="Wallberg A."/>
        </authorList>
    </citation>
    <scope>NUCLEOTIDE SEQUENCE [LARGE SCALE GENOMIC DNA]</scope>
</reference>
<dbReference type="InterPro" id="IPR013761">
    <property type="entry name" value="SAM/pointed_sf"/>
</dbReference>